<feature type="domain" description="ChlI/MoxR AAA lid" evidence="3">
    <location>
        <begin position="426"/>
        <end position="474"/>
    </location>
</feature>
<dbReference type="EMBL" id="JAPDFW010000063">
    <property type="protein sequence ID" value="KAJ5076110.1"/>
    <property type="molecule type" value="Genomic_DNA"/>
</dbReference>
<dbReference type="AlphaFoldDB" id="A0A9Q0LQK6"/>
<accession>A0A9Q0LQK6</accession>
<organism evidence="4 5">
    <name type="scientific">Anaeramoeba ignava</name>
    <name type="common">Anaerobic marine amoeba</name>
    <dbReference type="NCBI Taxonomy" id="1746090"/>
    <lineage>
        <taxon>Eukaryota</taxon>
        <taxon>Metamonada</taxon>
        <taxon>Anaeramoebidae</taxon>
        <taxon>Anaeramoeba</taxon>
    </lineage>
</organism>
<sequence>MNLQSFDSTFSSRKNTFQKRTTTNLFNEIPQIIQEQNVLTLRTLLQKIYEKMMINIPPNLLLSLLVCLLTQSHLLIINSTFNDSKLQKKSSRQKEMEKKIRNVEHQNQIFSHIIQQIVPLIFGQNCSVLTCSQKTSLSDLYGDYYKHNILQKNQKSKVGNQFFLENYEQTQREKQKQKEIELEEKLPNKNSELEKSLVQTEVIQENDIFVEEDLFSLENDPNFNLNLNENNLNKFGKANHNVNFNENEMTNFGFESHDKINESRQFFPLISNFDAIKSHISGFVGKNQPLFSNVLVVENIHLAKEEIQNELIKAMKSNLELAKDFKKFLPSPFVLISIINEKSDLPWIFRDYFHFCVELHSKLYVDIKKTFISPPLFSSDEYLSFRELTENVFCHSDILQYSRDISQEFRNFLFDSPSLFKIADCLIRFVKPFALLHGFNFVIPDHLKMIVPFVVSHRIQLKSNNLKGNINEIITKILEQVSVPI</sequence>
<dbReference type="GO" id="GO:0016851">
    <property type="term" value="F:magnesium chelatase activity"/>
    <property type="evidence" value="ECO:0007669"/>
    <property type="project" value="UniProtKB-EC"/>
</dbReference>
<dbReference type="InterPro" id="IPR041628">
    <property type="entry name" value="ChlI/MoxR_AAA_lid"/>
</dbReference>
<dbReference type="Pfam" id="PF17863">
    <property type="entry name" value="AAA_lid_2"/>
    <property type="match status" value="1"/>
</dbReference>
<reference evidence="4" key="1">
    <citation type="submission" date="2022-10" db="EMBL/GenBank/DDBJ databases">
        <title>Novel sulphate-reducing endosymbionts in the free-living metamonad Anaeramoeba.</title>
        <authorList>
            <person name="Jerlstrom-Hultqvist J."/>
            <person name="Cepicka I."/>
            <person name="Gallot-Lavallee L."/>
            <person name="Salas-Leiva D."/>
            <person name="Curtis B.A."/>
            <person name="Zahonova K."/>
            <person name="Pipaliya S."/>
            <person name="Dacks J."/>
            <person name="Roger A.J."/>
        </authorList>
    </citation>
    <scope>NUCLEOTIDE SEQUENCE</scope>
    <source>
        <strain evidence="4">BMAN</strain>
    </source>
</reference>
<evidence type="ECO:0000313" key="4">
    <source>
        <dbReference type="EMBL" id="KAJ5076110.1"/>
    </source>
</evidence>
<keyword evidence="5" id="KW-1185">Reference proteome</keyword>
<evidence type="ECO:0000256" key="2">
    <source>
        <dbReference type="ARBA" id="ARBA00023444"/>
    </source>
</evidence>
<proteinExistence type="predicted"/>
<dbReference type="Proteomes" id="UP001149090">
    <property type="component" value="Unassembled WGS sequence"/>
</dbReference>
<protein>
    <recommendedName>
        <fullName evidence="1">magnesium chelatase</fullName>
        <ecNumber evidence="1">6.6.1.1</ecNumber>
    </recommendedName>
</protein>
<evidence type="ECO:0000256" key="1">
    <source>
        <dbReference type="ARBA" id="ARBA00012825"/>
    </source>
</evidence>
<dbReference type="OrthoDB" id="422220at2759"/>
<name>A0A9Q0LQK6_ANAIG</name>
<comment type="pathway">
    <text evidence="2">Porphyrin-containing compound metabolism.</text>
</comment>
<gene>
    <name evidence="4" type="ORF">M0811_06972</name>
</gene>
<dbReference type="EC" id="6.6.1.1" evidence="1"/>
<dbReference type="Gene3D" id="1.10.8.80">
    <property type="entry name" value="Magnesium chelatase subunit I, C-Terminal domain"/>
    <property type="match status" value="1"/>
</dbReference>
<comment type="caution">
    <text evidence="4">The sequence shown here is derived from an EMBL/GenBank/DDBJ whole genome shotgun (WGS) entry which is preliminary data.</text>
</comment>
<evidence type="ECO:0000313" key="5">
    <source>
        <dbReference type="Proteomes" id="UP001149090"/>
    </source>
</evidence>
<evidence type="ECO:0000259" key="3">
    <source>
        <dbReference type="Pfam" id="PF17863"/>
    </source>
</evidence>